<dbReference type="InterPro" id="IPR015421">
    <property type="entry name" value="PyrdxlP-dep_Trfase_major"/>
</dbReference>
<comment type="similarity">
    <text evidence="2">Belongs to the DegT/DnrJ/EryC1 family.</text>
</comment>
<dbReference type="Pfam" id="PF01041">
    <property type="entry name" value="DegT_DnrJ_EryC1"/>
    <property type="match status" value="1"/>
</dbReference>
<reference evidence="4" key="1">
    <citation type="journal article" date="2019" name="Int. J. Syst. Evol. Microbiol.">
        <title>The Global Catalogue of Microorganisms (GCM) 10K type strain sequencing project: providing services to taxonomists for standard genome sequencing and annotation.</title>
        <authorList>
            <consortium name="The Broad Institute Genomics Platform"/>
            <consortium name="The Broad Institute Genome Sequencing Center for Infectious Disease"/>
            <person name="Wu L."/>
            <person name="Ma J."/>
        </authorList>
    </citation>
    <scope>NUCLEOTIDE SEQUENCE [LARGE SCALE GENOMIC DNA]</scope>
    <source>
        <strain evidence="4">JCM 14307</strain>
    </source>
</reference>
<name>A0ABP4TQ01_9ACTN</name>
<dbReference type="PANTHER" id="PTHR30244:SF34">
    <property type="entry name" value="DTDP-4-AMINO-4,6-DIDEOXYGALACTOSE TRANSAMINASE"/>
    <property type="match status" value="1"/>
</dbReference>
<gene>
    <name evidence="3" type="ORF">GCM10009745_41170</name>
</gene>
<protein>
    <submittedName>
        <fullName evidence="3">DegT/DnrJ/EryC1/StrS family aminotransferase</fullName>
    </submittedName>
</protein>
<organism evidence="3 4">
    <name type="scientific">Kribbella yunnanensis</name>
    <dbReference type="NCBI Taxonomy" id="190194"/>
    <lineage>
        <taxon>Bacteria</taxon>
        <taxon>Bacillati</taxon>
        <taxon>Actinomycetota</taxon>
        <taxon>Actinomycetes</taxon>
        <taxon>Propionibacteriales</taxon>
        <taxon>Kribbellaceae</taxon>
        <taxon>Kribbella</taxon>
    </lineage>
</organism>
<keyword evidence="2" id="KW-0663">Pyridoxal phosphate</keyword>
<proteinExistence type="inferred from homology"/>
<evidence type="ECO:0000313" key="3">
    <source>
        <dbReference type="EMBL" id="GAA1691592.1"/>
    </source>
</evidence>
<dbReference type="SUPFAM" id="SSF53383">
    <property type="entry name" value="PLP-dependent transferases"/>
    <property type="match status" value="1"/>
</dbReference>
<evidence type="ECO:0000313" key="4">
    <source>
        <dbReference type="Proteomes" id="UP001500280"/>
    </source>
</evidence>
<dbReference type="PANTHER" id="PTHR30244">
    <property type="entry name" value="TRANSAMINASE"/>
    <property type="match status" value="1"/>
</dbReference>
<dbReference type="Gene3D" id="3.40.640.10">
    <property type="entry name" value="Type I PLP-dependent aspartate aminotransferase-like (Major domain)"/>
    <property type="match status" value="1"/>
</dbReference>
<keyword evidence="3" id="KW-0032">Aminotransferase</keyword>
<dbReference type="CDD" id="cd00616">
    <property type="entry name" value="AHBA_syn"/>
    <property type="match status" value="1"/>
</dbReference>
<dbReference type="InterPro" id="IPR015424">
    <property type="entry name" value="PyrdxlP-dep_Trfase"/>
</dbReference>
<comment type="cofactor">
    <cofactor evidence="1">
        <name>pyridoxal 5'-phosphate</name>
        <dbReference type="ChEBI" id="CHEBI:597326"/>
    </cofactor>
</comment>
<dbReference type="GO" id="GO:0008483">
    <property type="term" value="F:transaminase activity"/>
    <property type="evidence" value="ECO:0007669"/>
    <property type="project" value="UniProtKB-KW"/>
</dbReference>
<comment type="caution">
    <text evidence="3">The sequence shown here is derived from an EMBL/GenBank/DDBJ whole genome shotgun (WGS) entry which is preliminary data.</text>
</comment>
<dbReference type="InterPro" id="IPR015422">
    <property type="entry name" value="PyrdxlP-dep_Trfase_small"/>
</dbReference>
<sequence length="372" mass="40924">MTVPFRDLKRLHEIGRDSSRSRLESALDSATFARPNQWIEDFEASYADYCGVDHAVATASGTAALMLTYLALGIGPGDEVVTAANTFVATIEPALALGATVRLADVDPETHLMSQEAALALVTPRTKAIVPFHAYGRLADLSLLRRETSRLGITLVEEACHAPGATRNGRMAGSFGDCAVFSFGPTKPLAGLGEGGAVVTNDSQLALRLRRWNDHGRTGGEHLEIGLNFRMHPMEAAYLTERLKLLPEFLEERRALAHVYNDAFAPYGVVKNPDVTDYSAHSYYVYVLDVPERRRFTELLTEHGIGWDIHYPRAIYELPAHQKMFADLDFANCSALQRRIVSLPMITGLTELERNQVVSCVCDALAEVSPDH</sequence>
<dbReference type="Proteomes" id="UP001500280">
    <property type="component" value="Unassembled WGS sequence"/>
</dbReference>
<accession>A0ABP4TQ01</accession>
<dbReference type="Gene3D" id="3.90.1150.10">
    <property type="entry name" value="Aspartate Aminotransferase, domain 1"/>
    <property type="match status" value="1"/>
</dbReference>
<dbReference type="RefSeq" id="WP_344154178.1">
    <property type="nucleotide sequence ID" value="NZ_BAAANF010000015.1"/>
</dbReference>
<evidence type="ECO:0000256" key="1">
    <source>
        <dbReference type="ARBA" id="ARBA00001933"/>
    </source>
</evidence>
<evidence type="ECO:0000256" key="2">
    <source>
        <dbReference type="RuleBase" id="RU004508"/>
    </source>
</evidence>
<dbReference type="InterPro" id="IPR000653">
    <property type="entry name" value="DegT/StrS_aminotransferase"/>
</dbReference>
<keyword evidence="4" id="KW-1185">Reference proteome</keyword>
<dbReference type="EMBL" id="BAAANF010000015">
    <property type="protein sequence ID" value="GAA1691592.1"/>
    <property type="molecule type" value="Genomic_DNA"/>
</dbReference>
<dbReference type="PIRSF" id="PIRSF000390">
    <property type="entry name" value="PLP_StrS"/>
    <property type="match status" value="1"/>
</dbReference>
<keyword evidence="3" id="KW-0808">Transferase</keyword>